<name>A0A0S2KPT1_9BACT</name>
<gene>
    <name evidence="3" type="ORF">AS203_12050</name>
</gene>
<evidence type="ECO:0000313" key="4">
    <source>
        <dbReference type="Proteomes" id="UP000056252"/>
    </source>
</evidence>
<evidence type="ECO:0000313" key="3">
    <source>
        <dbReference type="EMBL" id="ALO50015.1"/>
    </source>
</evidence>
<dbReference type="AlphaFoldDB" id="A0A0S2KPT1"/>
<protein>
    <submittedName>
        <fullName evidence="3">DNA-binding protein</fullName>
    </submittedName>
</protein>
<dbReference type="eggNOG" id="COG0776">
    <property type="taxonomic scope" value="Bacteria"/>
</dbReference>
<dbReference type="OrthoDB" id="1070719at2"/>
<evidence type="ECO:0000259" key="2">
    <source>
        <dbReference type="Pfam" id="PF18291"/>
    </source>
</evidence>
<dbReference type="InterPro" id="IPR010992">
    <property type="entry name" value="IHF-like_DNA-bd_dom_sf"/>
</dbReference>
<dbReference type="RefSeq" id="WP_025065346.1">
    <property type="nucleotide sequence ID" value="NZ_CP013195.1"/>
</dbReference>
<organism evidence="3 4">
    <name type="scientific">Hoylesella enoeca</name>
    <dbReference type="NCBI Taxonomy" id="76123"/>
    <lineage>
        <taxon>Bacteria</taxon>
        <taxon>Pseudomonadati</taxon>
        <taxon>Bacteroidota</taxon>
        <taxon>Bacteroidia</taxon>
        <taxon>Bacteroidales</taxon>
        <taxon>Prevotellaceae</taxon>
        <taxon>Hoylesella</taxon>
    </lineage>
</organism>
<accession>A0A0S2KPT1</accession>
<dbReference type="Proteomes" id="UP000056252">
    <property type="component" value="Chromosome"/>
</dbReference>
<feature type="domain" description="HU" evidence="2">
    <location>
        <begin position="1"/>
        <end position="125"/>
    </location>
</feature>
<dbReference type="InterPro" id="IPR041607">
    <property type="entry name" value="HU-HIG"/>
</dbReference>
<dbReference type="GO" id="GO:0003677">
    <property type="term" value="F:DNA binding"/>
    <property type="evidence" value="ECO:0007669"/>
    <property type="project" value="UniProtKB-KW"/>
</dbReference>
<dbReference type="Gene3D" id="4.10.520.10">
    <property type="entry name" value="IHF-like DNA-binding proteins"/>
    <property type="match status" value="1"/>
</dbReference>
<dbReference type="SUPFAM" id="SSF46785">
    <property type="entry name" value="Winged helix' DNA-binding domain"/>
    <property type="match status" value="1"/>
</dbReference>
<dbReference type="InterPro" id="IPR036390">
    <property type="entry name" value="WH_DNA-bd_sf"/>
</dbReference>
<dbReference type="Pfam" id="PF18291">
    <property type="entry name" value="HU-HIG"/>
    <property type="match status" value="1"/>
</dbReference>
<sequence>MAVRYKLLRTTGSVSKKTEWKAVPVEYRTVGLDDMQRHIERATSQTLADMVGALEAIRSEVIDQLLMGNRVYLPGFGYFSLSIEGERYEDPRSHRFRLRHAAVRGVNFRPEKAFMKALQEAEFENATYDEPATEMPASAKVEAALAELFAEQSFITPHDLRKRLNLSRSGVYRLVAQLEASGKLENAGSAYRKIFVKGKA</sequence>
<proteinExistence type="predicted"/>
<evidence type="ECO:0000256" key="1">
    <source>
        <dbReference type="ARBA" id="ARBA00023125"/>
    </source>
</evidence>
<dbReference type="KEGG" id="peo:AS203_12050"/>
<keyword evidence="4" id="KW-1185">Reference proteome</keyword>
<reference evidence="4" key="1">
    <citation type="submission" date="2015-11" db="EMBL/GenBank/DDBJ databases">
        <authorList>
            <person name="Holder M.E."/>
            <person name="Ajami N.J."/>
            <person name="Petrosino J.F."/>
        </authorList>
    </citation>
    <scope>NUCLEOTIDE SEQUENCE [LARGE SCALE GENOMIC DNA]</scope>
    <source>
        <strain evidence="4">F0113</strain>
    </source>
</reference>
<dbReference type="SUPFAM" id="SSF47729">
    <property type="entry name" value="IHF-like DNA-binding proteins"/>
    <property type="match status" value="1"/>
</dbReference>
<dbReference type="EMBL" id="CP013195">
    <property type="protein sequence ID" value="ALO50015.1"/>
    <property type="molecule type" value="Genomic_DNA"/>
</dbReference>
<keyword evidence="1 3" id="KW-0238">DNA-binding</keyword>